<dbReference type="PROSITE" id="PS50968">
    <property type="entry name" value="BIOTINYL_LIPOYL"/>
    <property type="match status" value="1"/>
</dbReference>
<dbReference type="PANTHER" id="PTHR45266:SF3">
    <property type="entry name" value="OXALOACETATE DECARBOXYLASE ALPHA CHAIN"/>
    <property type="match status" value="1"/>
</dbReference>
<dbReference type="InterPro" id="IPR011053">
    <property type="entry name" value="Single_hybrid_motif"/>
</dbReference>
<protein>
    <submittedName>
        <fullName evidence="3">Acetyl-CoA carboxylase biotin carboxyl carrier protein subunit</fullName>
    </submittedName>
</protein>
<keyword evidence="1" id="KW-0092">Biotin</keyword>
<dbReference type="KEGG" id="msea:METESE_10950"/>
<dbReference type="RefSeq" id="WP_243334674.1">
    <property type="nucleotide sequence ID" value="NZ_AP027081.1"/>
</dbReference>
<name>A0AA48GRB2_9BACT</name>
<dbReference type="FunFam" id="2.40.50.100:FF:000003">
    <property type="entry name" value="Acetyl-CoA carboxylase biotin carboxyl carrier protein"/>
    <property type="match status" value="1"/>
</dbReference>
<dbReference type="InterPro" id="IPR000089">
    <property type="entry name" value="Biotin_lipoyl"/>
</dbReference>
<organism evidence="3 4">
    <name type="scientific">Mesoterricola sediminis</name>
    <dbReference type="NCBI Taxonomy" id="2927980"/>
    <lineage>
        <taxon>Bacteria</taxon>
        <taxon>Pseudomonadati</taxon>
        <taxon>Acidobacteriota</taxon>
        <taxon>Holophagae</taxon>
        <taxon>Holophagales</taxon>
        <taxon>Holophagaceae</taxon>
        <taxon>Mesoterricola</taxon>
    </lineage>
</organism>
<dbReference type="Proteomes" id="UP001228113">
    <property type="component" value="Chromosome"/>
</dbReference>
<dbReference type="InterPro" id="IPR050709">
    <property type="entry name" value="Biotin_Carboxyl_Carrier/Decarb"/>
</dbReference>
<evidence type="ECO:0000256" key="1">
    <source>
        <dbReference type="ARBA" id="ARBA00023267"/>
    </source>
</evidence>
<evidence type="ECO:0000259" key="2">
    <source>
        <dbReference type="PROSITE" id="PS50968"/>
    </source>
</evidence>
<dbReference type="CDD" id="cd06850">
    <property type="entry name" value="biotinyl_domain"/>
    <property type="match status" value="1"/>
</dbReference>
<dbReference type="PANTHER" id="PTHR45266">
    <property type="entry name" value="OXALOACETATE DECARBOXYLASE ALPHA CHAIN"/>
    <property type="match status" value="1"/>
</dbReference>
<accession>A0AA48GRB2</accession>
<feature type="domain" description="Lipoyl-binding" evidence="2">
    <location>
        <begin position="82"/>
        <end position="158"/>
    </location>
</feature>
<dbReference type="PROSITE" id="PS00188">
    <property type="entry name" value="BIOTIN"/>
    <property type="match status" value="1"/>
</dbReference>
<keyword evidence="4" id="KW-1185">Reference proteome</keyword>
<dbReference type="Pfam" id="PF00364">
    <property type="entry name" value="Biotin_lipoyl"/>
    <property type="match status" value="1"/>
</dbReference>
<reference evidence="3" key="1">
    <citation type="journal article" date="2023" name="Int. J. Syst. Evol. Microbiol.">
        <title>Mesoterricola silvestris gen. nov., sp. nov., Mesoterricola sediminis sp. nov., Geothrix oryzae sp. nov., Geothrix edaphica sp. nov., Geothrix rubra sp. nov., and Geothrix limicola sp. nov., six novel members of Acidobacteriota isolated from soils.</title>
        <authorList>
            <person name="Itoh H."/>
            <person name="Sugisawa Y."/>
            <person name="Mise K."/>
            <person name="Xu Z."/>
            <person name="Kuniyasu M."/>
            <person name="Ushijima N."/>
            <person name="Kawano K."/>
            <person name="Kobayashi E."/>
            <person name="Shiratori Y."/>
            <person name="Masuda Y."/>
            <person name="Senoo K."/>
        </authorList>
    </citation>
    <scope>NUCLEOTIDE SEQUENCE</scope>
    <source>
        <strain evidence="3">W786</strain>
    </source>
</reference>
<evidence type="ECO:0000313" key="4">
    <source>
        <dbReference type="Proteomes" id="UP001228113"/>
    </source>
</evidence>
<dbReference type="AlphaFoldDB" id="A0AA48GRB2"/>
<dbReference type="EMBL" id="AP027081">
    <property type="protein sequence ID" value="BDU76137.1"/>
    <property type="molecule type" value="Genomic_DNA"/>
</dbReference>
<gene>
    <name evidence="3" type="ORF">METESE_10950</name>
</gene>
<dbReference type="InterPro" id="IPR001882">
    <property type="entry name" value="Biotin_BS"/>
</dbReference>
<sequence>MATKFKLKLEGQAYDVERRDGLIIVNGVEFTLAEKDGQFLVAGTPHAVKLGAATAEVDGITYAIEAEGLEEPAAGRGRRAVSTKAADEAGALTAIMPGLIIKVLKKEGDKVEAGETVLILEAMKMQNEVQAKAAGTIRQMNVKQGENVEMRQVLCVIE</sequence>
<dbReference type="SUPFAM" id="SSF51230">
    <property type="entry name" value="Single hybrid motif"/>
    <property type="match status" value="1"/>
</dbReference>
<proteinExistence type="predicted"/>
<dbReference type="Gene3D" id="2.40.50.100">
    <property type="match status" value="1"/>
</dbReference>
<evidence type="ECO:0000313" key="3">
    <source>
        <dbReference type="EMBL" id="BDU76137.1"/>
    </source>
</evidence>